<dbReference type="PANTHER" id="PTHR32322">
    <property type="entry name" value="INNER MEMBRANE TRANSPORTER"/>
    <property type="match status" value="1"/>
</dbReference>
<evidence type="ECO:0000259" key="8">
    <source>
        <dbReference type="Pfam" id="PF00892"/>
    </source>
</evidence>
<dbReference type="SUPFAM" id="SSF103481">
    <property type="entry name" value="Multidrug resistance efflux transporter EmrE"/>
    <property type="match status" value="2"/>
</dbReference>
<protein>
    <submittedName>
        <fullName evidence="9">DMT family transporter</fullName>
    </submittedName>
</protein>
<feature type="domain" description="EamA" evidence="8">
    <location>
        <begin position="12"/>
        <end position="142"/>
    </location>
</feature>
<gene>
    <name evidence="9" type="ORF">H7C18_34365</name>
</gene>
<feature type="transmembrane region" description="Helical" evidence="7">
    <location>
        <begin position="246"/>
        <end position="265"/>
    </location>
</feature>
<feature type="transmembrane region" description="Helical" evidence="7">
    <location>
        <begin position="182"/>
        <end position="202"/>
    </location>
</feature>
<feature type="transmembrane region" description="Helical" evidence="7">
    <location>
        <begin position="12"/>
        <end position="33"/>
    </location>
</feature>
<evidence type="ECO:0000256" key="3">
    <source>
        <dbReference type="ARBA" id="ARBA00022475"/>
    </source>
</evidence>
<dbReference type="InterPro" id="IPR000620">
    <property type="entry name" value="EamA_dom"/>
</dbReference>
<dbReference type="Pfam" id="PF00892">
    <property type="entry name" value="EamA"/>
    <property type="match status" value="2"/>
</dbReference>
<keyword evidence="5 7" id="KW-1133">Transmembrane helix</keyword>
<accession>A0A7X0STV9</accession>
<sequence length="299" mass="32497">MTPAPLSRKQTILGLLFLVIMWGVNWPLSKYALRFTPPLLFAGLRTLVGGLLLIAVALPRRRILRWRETWRIYVMSAFLSIVFYYGFQTVGLKYMPAGLFSAIVFLQPVLLGLFAWLWLGERMYGLKVVGLLLGFAGVAAMSVGGLEGGVSGIGIVLALASALSWALGTVYAKRSTAKADPLWMTAMQISIGGVVMLGYGSATEPWPGIRWTGSFIADTLFISVFVIALGWLVYFKLIGSGEATKVGSFTFLIPVVSIACSVMFLNERITLNLVLGIVLIVASILLVNVKPKRLKNASS</sequence>
<dbReference type="InterPro" id="IPR050638">
    <property type="entry name" value="AA-Vitamin_Transporters"/>
</dbReference>
<comment type="similarity">
    <text evidence="2">Belongs to the EamA transporter family.</text>
</comment>
<reference evidence="9 10" key="1">
    <citation type="submission" date="2020-08" db="EMBL/GenBank/DDBJ databases">
        <title>Cohnella phylogeny.</title>
        <authorList>
            <person name="Dunlap C."/>
        </authorList>
    </citation>
    <scope>NUCLEOTIDE SEQUENCE [LARGE SCALE GENOMIC DNA]</scope>
    <source>
        <strain evidence="9 10">CBP 2801</strain>
    </source>
</reference>
<dbReference type="InterPro" id="IPR037185">
    <property type="entry name" value="EmrE-like"/>
</dbReference>
<dbReference type="RefSeq" id="WP_185133647.1">
    <property type="nucleotide sequence ID" value="NZ_JACJVO010000065.1"/>
</dbReference>
<feature type="transmembrane region" description="Helical" evidence="7">
    <location>
        <begin position="152"/>
        <end position="170"/>
    </location>
</feature>
<name>A0A7X0STV9_9BACL</name>
<feature type="transmembrane region" description="Helical" evidence="7">
    <location>
        <begin position="126"/>
        <end position="146"/>
    </location>
</feature>
<keyword evidence="10" id="KW-1185">Reference proteome</keyword>
<feature type="transmembrane region" description="Helical" evidence="7">
    <location>
        <begin position="70"/>
        <end position="87"/>
    </location>
</feature>
<evidence type="ECO:0000256" key="2">
    <source>
        <dbReference type="ARBA" id="ARBA00007362"/>
    </source>
</evidence>
<dbReference type="PANTHER" id="PTHR32322:SF18">
    <property type="entry name" value="S-ADENOSYLMETHIONINE_S-ADENOSYLHOMOCYSTEINE TRANSPORTER"/>
    <property type="match status" value="1"/>
</dbReference>
<evidence type="ECO:0000313" key="9">
    <source>
        <dbReference type="EMBL" id="MBB6736003.1"/>
    </source>
</evidence>
<dbReference type="EMBL" id="JACJVO010000065">
    <property type="protein sequence ID" value="MBB6736003.1"/>
    <property type="molecule type" value="Genomic_DNA"/>
</dbReference>
<feature type="transmembrane region" description="Helical" evidence="7">
    <location>
        <begin position="99"/>
        <end position="119"/>
    </location>
</feature>
<feature type="domain" description="EamA" evidence="8">
    <location>
        <begin position="153"/>
        <end position="288"/>
    </location>
</feature>
<dbReference type="AlphaFoldDB" id="A0A7X0STV9"/>
<evidence type="ECO:0000313" key="10">
    <source>
        <dbReference type="Proteomes" id="UP000564644"/>
    </source>
</evidence>
<dbReference type="GO" id="GO:0005886">
    <property type="term" value="C:plasma membrane"/>
    <property type="evidence" value="ECO:0007669"/>
    <property type="project" value="UniProtKB-SubCell"/>
</dbReference>
<feature type="transmembrane region" description="Helical" evidence="7">
    <location>
        <begin position="214"/>
        <end position="234"/>
    </location>
</feature>
<evidence type="ECO:0000256" key="1">
    <source>
        <dbReference type="ARBA" id="ARBA00004651"/>
    </source>
</evidence>
<proteinExistence type="inferred from homology"/>
<feature type="transmembrane region" description="Helical" evidence="7">
    <location>
        <begin position="271"/>
        <end position="289"/>
    </location>
</feature>
<comment type="subcellular location">
    <subcellularLocation>
        <location evidence="1">Cell membrane</location>
        <topology evidence="1">Multi-pass membrane protein</topology>
    </subcellularLocation>
</comment>
<comment type="caution">
    <text evidence="9">The sequence shown here is derived from an EMBL/GenBank/DDBJ whole genome shotgun (WGS) entry which is preliminary data.</text>
</comment>
<keyword evidence="3" id="KW-1003">Cell membrane</keyword>
<dbReference type="Proteomes" id="UP000564644">
    <property type="component" value="Unassembled WGS sequence"/>
</dbReference>
<keyword evidence="6 7" id="KW-0472">Membrane</keyword>
<evidence type="ECO:0000256" key="4">
    <source>
        <dbReference type="ARBA" id="ARBA00022692"/>
    </source>
</evidence>
<evidence type="ECO:0000256" key="5">
    <source>
        <dbReference type="ARBA" id="ARBA00022989"/>
    </source>
</evidence>
<evidence type="ECO:0000256" key="7">
    <source>
        <dbReference type="SAM" id="Phobius"/>
    </source>
</evidence>
<evidence type="ECO:0000256" key="6">
    <source>
        <dbReference type="ARBA" id="ARBA00023136"/>
    </source>
</evidence>
<organism evidence="9 10">
    <name type="scientific">Cohnella zeiphila</name>
    <dbReference type="NCBI Taxonomy" id="2761120"/>
    <lineage>
        <taxon>Bacteria</taxon>
        <taxon>Bacillati</taxon>
        <taxon>Bacillota</taxon>
        <taxon>Bacilli</taxon>
        <taxon>Bacillales</taxon>
        <taxon>Paenibacillaceae</taxon>
        <taxon>Cohnella</taxon>
    </lineage>
</organism>
<feature type="transmembrane region" description="Helical" evidence="7">
    <location>
        <begin position="39"/>
        <end position="58"/>
    </location>
</feature>
<keyword evidence="4 7" id="KW-0812">Transmembrane</keyword>